<dbReference type="AlphaFoldDB" id="A0A6S6SKS9"/>
<feature type="coiled-coil region" evidence="1">
    <location>
        <begin position="189"/>
        <end position="216"/>
    </location>
</feature>
<accession>A0A6S6SKS9</accession>
<proteinExistence type="predicted"/>
<keyword evidence="1" id="KW-0175">Coiled coil</keyword>
<evidence type="ECO:0008006" key="3">
    <source>
        <dbReference type="Google" id="ProtNLM"/>
    </source>
</evidence>
<gene>
    <name evidence="2" type="ORF">HELGO_WM34197</name>
</gene>
<evidence type="ECO:0000313" key="2">
    <source>
        <dbReference type="EMBL" id="CAA6805809.1"/>
    </source>
</evidence>
<reference evidence="2" key="1">
    <citation type="submission" date="2020-01" db="EMBL/GenBank/DDBJ databases">
        <authorList>
            <person name="Meier V. D."/>
            <person name="Meier V D."/>
        </authorList>
    </citation>
    <scope>NUCLEOTIDE SEQUENCE</scope>
    <source>
        <strain evidence="2">HLG_WM_MAG_10</strain>
    </source>
</reference>
<name>A0A6S6SKS9_9BACT</name>
<dbReference type="Gene3D" id="1.10.287.1490">
    <property type="match status" value="1"/>
</dbReference>
<evidence type="ECO:0000256" key="1">
    <source>
        <dbReference type="SAM" id="Coils"/>
    </source>
</evidence>
<dbReference type="SUPFAM" id="SSF57997">
    <property type="entry name" value="Tropomyosin"/>
    <property type="match status" value="1"/>
</dbReference>
<organism evidence="2">
    <name type="scientific">uncultured Aureispira sp</name>
    <dbReference type="NCBI Taxonomy" id="1331704"/>
    <lineage>
        <taxon>Bacteria</taxon>
        <taxon>Pseudomonadati</taxon>
        <taxon>Bacteroidota</taxon>
        <taxon>Saprospiria</taxon>
        <taxon>Saprospirales</taxon>
        <taxon>Saprospiraceae</taxon>
        <taxon>Aureispira</taxon>
        <taxon>environmental samples</taxon>
    </lineage>
</organism>
<protein>
    <recommendedName>
        <fullName evidence="3">Chromosome partition protein Smc</fullName>
    </recommendedName>
</protein>
<dbReference type="PROSITE" id="PS51257">
    <property type="entry name" value="PROKAR_LIPOPROTEIN"/>
    <property type="match status" value="1"/>
</dbReference>
<feature type="coiled-coil region" evidence="1">
    <location>
        <begin position="12"/>
        <end position="156"/>
    </location>
</feature>
<sequence>MRVTIYIGLLFIVALTTSCEDYQTKLEEAQKEQQLLSEQLGTLEEEESLIKGEYADAMDVLSEIDQTLNDMAQRNSEMDKLIQQKELAKGTTKEQAIMVRLQSLKNANIEADKKARRLRTKVKAFKVENLQLKKMIAQLESRFVEIEQEVNTVQTTIGNMQVSLSKLESEVSVTDTKLTSAYADLKVQTDKLARTNTELKTTLSDLQRKNAFIEEDANAYVACGSKQVLRRNNMLRLLSAKTLTIDYQSQVKSLGSQFDYFNNLAIDCGSGTIEYILPPRDPNSYKIEGEVVRILDKKTFWATSKTVVLVKK</sequence>
<dbReference type="EMBL" id="CACVAQ010000113">
    <property type="protein sequence ID" value="CAA6805809.1"/>
    <property type="molecule type" value="Genomic_DNA"/>
</dbReference>